<feature type="compositionally biased region" description="Low complexity" evidence="6">
    <location>
        <begin position="1135"/>
        <end position="1149"/>
    </location>
</feature>
<organism evidence="8 9">
    <name type="scientific">Pleodorina starrii</name>
    <dbReference type="NCBI Taxonomy" id="330485"/>
    <lineage>
        <taxon>Eukaryota</taxon>
        <taxon>Viridiplantae</taxon>
        <taxon>Chlorophyta</taxon>
        <taxon>core chlorophytes</taxon>
        <taxon>Chlorophyceae</taxon>
        <taxon>CS clade</taxon>
        <taxon>Chlamydomonadales</taxon>
        <taxon>Volvocaceae</taxon>
        <taxon>Pleodorina</taxon>
    </lineage>
</organism>
<evidence type="ECO:0000313" key="9">
    <source>
        <dbReference type="Proteomes" id="UP001165080"/>
    </source>
</evidence>
<accession>A0A9W6BKJ8</accession>
<keyword evidence="2" id="KW-0808">Transferase</keyword>
<keyword evidence="5" id="KW-0067">ATP-binding</keyword>
<evidence type="ECO:0000256" key="2">
    <source>
        <dbReference type="ARBA" id="ARBA00022679"/>
    </source>
</evidence>
<feature type="region of interest" description="Disordered" evidence="6">
    <location>
        <begin position="1022"/>
        <end position="1061"/>
    </location>
</feature>
<evidence type="ECO:0000256" key="4">
    <source>
        <dbReference type="ARBA" id="ARBA00022777"/>
    </source>
</evidence>
<evidence type="ECO:0000256" key="3">
    <source>
        <dbReference type="ARBA" id="ARBA00022741"/>
    </source>
</evidence>
<evidence type="ECO:0000256" key="6">
    <source>
        <dbReference type="SAM" id="MobiDB-lite"/>
    </source>
</evidence>
<dbReference type="SUPFAM" id="SSF56112">
    <property type="entry name" value="Protein kinase-like (PK-like)"/>
    <property type="match status" value="1"/>
</dbReference>
<reference evidence="8 9" key="1">
    <citation type="journal article" date="2023" name="Commun. Biol.">
        <title>Reorganization of the ancestral sex-determining regions during the evolution of trioecy in Pleodorina starrii.</title>
        <authorList>
            <person name="Takahashi K."/>
            <person name="Suzuki S."/>
            <person name="Kawai-Toyooka H."/>
            <person name="Yamamoto K."/>
            <person name="Hamaji T."/>
            <person name="Ootsuki R."/>
            <person name="Yamaguchi H."/>
            <person name="Kawachi M."/>
            <person name="Higashiyama T."/>
            <person name="Nozaki H."/>
        </authorList>
    </citation>
    <scope>NUCLEOTIDE SEQUENCE [LARGE SCALE GENOMIC DNA]</scope>
    <source>
        <strain evidence="8 9">NIES-4479</strain>
    </source>
</reference>
<keyword evidence="4" id="KW-0418">Kinase</keyword>
<feature type="domain" description="Protein kinase" evidence="7">
    <location>
        <begin position="481"/>
        <end position="924"/>
    </location>
</feature>
<dbReference type="Pfam" id="PF00069">
    <property type="entry name" value="Pkinase"/>
    <property type="match status" value="1"/>
</dbReference>
<keyword evidence="3" id="KW-0547">Nucleotide-binding</keyword>
<evidence type="ECO:0000256" key="1">
    <source>
        <dbReference type="ARBA" id="ARBA00022527"/>
    </source>
</evidence>
<dbReference type="PROSITE" id="PS00108">
    <property type="entry name" value="PROTEIN_KINASE_ST"/>
    <property type="match status" value="1"/>
</dbReference>
<dbReference type="GO" id="GO:0005524">
    <property type="term" value="F:ATP binding"/>
    <property type="evidence" value="ECO:0007669"/>
    <property type="project" value="UniProtKB-KW"/>
</dbReference>
<feature type="compositionally biased region" description="Low complexity" evidence="6">
    <location>
        <begin position="648"/>
        <end position="657"/>
    </location>
</feature>
<dbReference type="Gene3D" id="1.10.510.10">
    <property type="entry name" value="Transferase(Phosphotransferase) domain 1"/>
    <property type="match status" value="1"/>
</dbReference>
<dbReference type="Proteomes" id="UP001165080">
    <property type="component" value="Unassembled WGS sequence"/>
</dbReference>
<feature type="compositionally biased region" description="Low complexity" evidence="6">
    <location>
        <begin position="1101"/>
        <end position="1125"/>
    </location>
</feature>
<evidence type="ECO:0000256" key="5">
    <source>
        <dbReference type="ARBA" id="ARBA00022840"/>
    </source>
</evidence>
<feature type="compositionally biased region" description="Low complexity" evidence="6">
    <location>
        <begin position="708"/>
        <end position="726"/>
    </location>
</feature>
<gene>
    <name evidence="8" type="primary">PLEST006361</name>
    <name evidence="8" type="ORF">PLESTB_000790000</name>
</gene>
<feature type="region of interest" description="Disordered" evidence="6">
    <location>
        <begin position="115"/>
        <end position="134"/>
    </location>
</feature>
<comment type="caution">
    <text evidence="8">The sequence shown here is derived from an EMBL/GenBank/DDBJ whole genome shotgun (WGS) entry which is preliminary data.</text>
</comment>
<feature type="region of interest" description="Disordered" evidence="6">
    <location>
        <begin position="648"/>
        <end position="679"/>
    </location>
</feature>
<feature type="region of interest" description="Disordered" evidence="6">
    <location>
        <begin position="1079"/>
        <end position="1160"/>
    </location>
</feature>
<feature type="compositionally biased region" description="Gly residues" evidence="6">
    <location>
        <begin position="260"/>
        <end position="275"/>
    </location>
</feature>
<dbReference type="InterPro" id="IPR008271">
    <property type="entry name" value="Ser/Thr_kinase_AS"/>
</dbReference>
<proteinExistence type="predicted"/>
<feature type="region of interest" description="Disordered" evidence="6">
    <location>
        <begin position="189"/>
        <end position="275"/>
    </location>
</feature>
<dbReference type="OrthoDB" id="539341at2759"/>
<feature type="region of interest" description="Disordered" evidence="6">
    <location>
        <begin position="704"/>
        <end position="726"/>
    </location>
</feature>
<sequence length="1160" mass="117033">MARSKNKSTEAMSGRKTLFDNQLFTTEEQATAVRKDVGFKARLLRTCCMRGASASTKSPVGASKPQVLGGWEDCPAFDLDPVSSRQGSALACTSGTADVGDIPDPYRLHSRQGPVGEAEQVAQHDADGRPGSRARAVPTVNAISSPQTSVAEALAPPLTLASPTSGGACSRLPITDSGVVCTPMLAAPPPILTSTPPQGSAADMDSSSSEHDSLPAADSPMSPQPSQPSDRQHLQHRVALRLLERRGVLPDGRTSASGAGSSGGGASPASDGGGAVASGSSFLVMSPSSGRSSTEYYSALSSPVALPPGAAAAIVLPVETAVEVDERLCLQEGVEDDPLDLRGPGYRVSAPGLGLRGAAWGCGGAAAAAAGRGGAATAAATGDNDLPLRMRGSDFGGVMSNGMPVAVFERARAAAADGGGGATRSAVVAVSPCDGDADGGADGVPYPGMPRPAWSAAGGRSELTMEEKEWLFGQPGGIAGLAPVMALGEGGEGLVDLVRLDLPGRTLHLARKATRTCLPAYALSASGAGTAAAAAAVLGMRAQKVSYKFPYEFFDREVLAMKAVKDCGFVIRFQAAAYDHEAGQGFILMEAAPYGTLEDLHAALCRSQLQHIQRQKPALVQRVMGKLNFKSSAPPSLVATATAATAASPTARSTIPSPHSPSALPPRAPTSGGIGSCGGASLDPQGRERFSCCATASTAAVGAVPERSSPSSAAGAAAAAGPGPGSSSMQIALLGSRLMSTKALKYYGACMLQALSALHLAGLVYRDLKLANILICDRGQVRLADFGAATPCLPGQPGLFGGAAGTRAYLAPEVVPWLGAGGGGKAKRGSGSGGSGSGPEPYTVTVDSWGWGILMVELSTGWSLKEIQQRIINRVCNPRGAEPADLPPDCGIPPALRQLLLEHVFVRDPRVRWSAAQIRSHLFFEGVDWDSLHEAEGPHAHLFARGRVVNSPPPAVDDAPEAVAEAMAEAEIAAAARQRGSRPNALAVANTRGSCDGAEEAEYDNAVVTPFGSRPSGTGYSRLSYSGAGGPPSPLTPAMMSPGGVRVSPITPGGGGRSSGSGYSSSFLAAGGVRQSSPGTGAGGLLIGPVVVPTPPPPGTPSGSPASGPSPRAAAAAAAALGAGVSRRHTLQGVSSTSRLSSGSSFRNSAATAPGTETAQ</sequence>
<dbReference type="GO" id="GO:0004674">
    <property type="term" value="F:protein serine/threonine kinase activity"/>
    <property type="evidence" value="ECO:0007669"/>
    <property type="project" value="UniProtKB-KW"/>
</dbReference>
<dbReference type="AlphaFoldDB" id="A0A9W6BKJ8"/>
<dbReference type="PANTHER" id="PTHR24351">
    <property type="entry name" value="RIBOSOMAL PROTEIN S6 KINASE"/>
    <property type="match status" value="1"/>
</dbReference>
<evidence type="ECO:0000259" key="7">
    <source>
        <dbReference type="PROSITE" id="PS50011"/>
    </source>
</evidence>
<keyword evidence="1" id="KW-0723">Serine/threonine-protein kinase</keyword>
<dbReference type="SMART" id="SM00220">
    <property type="entry name" value="S_TKc"/>
    <property type="match status" value="1"/>
</dbReference>
<name>A0A9W6BKJ8_9CHLO</name>
<dbReference type="EMBL" id="BRXU01000008">
    <property type="protein sequence ID" value="GLC53814.1"/>
    <property type="molecule type" value="Genomic_DNA"/>
</dbReference>
<protein>
    <recommendedName>
        <fullName evidence="7">Protein kinase domain-containing protein</fullName>
    </recommendedName>
</protein>
<evidence type="ECO:0000313" key="8">
    <source>
        <dbReference type="EMBL" id="GLC53814.1"/>
    </source>
</evidence>
<dbReference type="InterPro" id="IPR000719">
    <property type="entry name" value="Prot_kinase_dom"/>
</dbReference>
<dbReference type="PROSITE" id="PS50011">
    <property type="entry name" value="PROTEIN_KINASE_DOM"/>
    <property type="match status" value="1"/>
</dbReference>
<dbReference type="InterPro" id="IPR011009">
    <property type="entry name" value="Kinase-like_dom_sf"/>
</dbReference>
<keyword evidence="9" id="KW-1185">Reference proteome</keyword>